<organism evidence="1 2">
    <name type="scientific">Metamycoplasma auris 15026</name>
    <dbReference type="NCBI Taxonomy" id="1188233"/>
    <lineage>
        <taxon>Bacteria</taxon>
        <taxon>Bacillati</taxon>
        <taxon>Mycoplasmatota</taxon>
        <taxon>Mycoplasmoidales</taxon>
        <taxon>Metamycoplasmataceae</taxon>
        <taxon>Metamycoplasma</taxon>
    </lineage>
</organism>
<comment type="caution">
    <text evidence="1">The sequence shown here is derived from an EMBL/GenBank/DDBJ whole genome shotgun (WGS) entry which is preliminary data.</text>
</comment>
<dbReference type="EMBL" id="AORI01000012">
    <property type="protein sequence ID" value="ENY68482.1"/>
    <property type="molecule type" value="Genomic_DNA"/>
</dbReference>
<evidence type="ECO:0008006" key="3">
    <source>
        <dbReference type="Google" id="ProtNLM"/>
    </source>
</evidence>
<dbReference type="OrthoDB" id="399202at2"/>
<dbReference type="PROSITE" id="PS51257">
    <property type="entry name" value="PROKAR_LIPOPROTEIN"/>
    <property type="match status" value="1"/>
</dbReference>
<accession>N9UZ63</accession>
<reference evidence="1 2" key="1">
    <citation type="journal article" date="2013" name="Genome Announc.">
        <title>Draft Genome Sequences of Mycoplasma auris and Mycoplasma yeatsii, Two Species of the Ear Canal of Caprinae.</title>
        <authorList>
            <person name="Dordet-Frisoni E."/>
            <person name="Baranowski E."/>
            <person name="Barre A."/>
            <person name="Blanchard A."/>
            <person name="Breton M."/>
            <person name="Couture C."/>
            <person name="Dupuy V."/>
            <person name="Gaurivaud P."/>
            <person name="Jacob D."/>
            <person name="Lemaitre C."/>
            <person name="Manso-Silvan L."/>
            <person name="Nikolski M."/>
            <person name="Nouvel L.X."/>
            <person name="Poumarat F."/>
            <person name="Sirand-Pugnet P."/>
            <person name="Thebault P."/>
            <person name="Theil S."/>
            <person name="Thiaucourt F."/>
            <person name="Citti C."/>
            <person name="Tardy F."/>
        </authorList>
    </citation>
    <scope>NUCLEOTIDE SEQUENCE [LARGE SCALE GENOMIC DNA]</scope>
    <source>
        <strain evidence="1 2">15026</strain>
    </source>
</reference>
<proteinExistence type="predicted"/>
<dbReference type="PATRIC" id="fig|1188233.3.peg.541"/>
<sequence length="158" mass="18616">MKKTKLVALPLLAIPLTLPLISISCIDVSSLRQRQNVRLLDNSQKKTITDAFRFELTDQAKHMDKQEWISYWNKIRREFGNNAFILEGIIEGEKNLKFNEYFKVQYHKLNGFGSSHKYKFQLDMKNDIPIIKYNVLCMDLNNKPEFSKDVEVQLSSQW</sequence>
<dbReference type="eggNOG" id="ENOG5031YT1">
    <property type="taxonomic scope" value="Bacteria"/>
</dbReference>
<evidence type="ECO:0000313" key="2">
    <source>
        <dbReference type="Proteomes" id="UP000013131"/>
    </source>
</evidence>
<gene>
    <name evidence="1" type="ORF">MAU_5580</name>
</gene>
<dbReference type="RefSeq" id="WP_004425210.1">
    <property type="nucleotide sequence ID" value="NZ_AORI01000012.1"/>
</dbReference>
<dbReference type="STRING" id="1188233.MAU_5580"/>
<dbReference type="Proteomes" id="UP000013131">
    <property type="component" value="Unassembled WGS sequence"/>
</dbReference>
<keyword evidence="2" id="KW-1185">Reference proteome</keyword>
<dbReference type="AlphaFoldDB" id="N9UZ63"/>
<protein>
    <recommendedName>
        <fullName evidence="3">Lipoprotein</fullName>
    </recommendedName>
</protein>
<name>N9UZ63_9BACT</name>
<evidence type="ECO:0000313" key="1">
    <source>
        <dbReference type="EMBL" id="ENY68482.1"/>
    </source>
</evidence>